<keyword evidence="2" id="KW-0812">Transmembrane</keyword>
<protein>
    <submittedName>
        <fullName evidence="3">Putative rhoptry neck protein</fullName>
    </submittedName>
</protein>
<dbReference type="Proteomes" id="UP000028828">
    <property type="component" value="Unassembled WGS sequence"/>
</dbReference>
<gene>
    <name evidence="3" type="ORF">TGP89_265120</name>
</gene>
<dbReference type="VEuPathDB" id="ToxoDB:TGP89_265120"/>
<keyword evidence="2" id="KW-0472">Membrane</keyword>
<name>A0A086JKQ3_TOXGO</name>
<evidence type="ECO:0000256" key="1">
    <source>
        <dbReference type="SAM" id="MobiDB-lite"/>
    </source>
</evidence>
<dbReference type="AlphaFoldDB" id="A0A086JKQ3"/>
<evidence type="ECO:0000256" key="2">
    <source>
        <dbReference type="SAM" id="Phobius"/>
    </source>
</evidence>
<sequence length="1167" mass="131458">MSSNLAFLSLSLAESTASLGKSLEETRTRLTEKLKLVAGMALGFDQFAMHQTATGPGLSVEGKQTEQMSRKSAEDTRASSLSSDPDDGRAAQLAGQKGHVTPCIAGLIATSNPFLFTHMLALGAAYLGYDKYFGDGTSELLPFYGTRTLLSTLSPLDTPRLLDSMAAADRLSPKRSILSRFSRRKRSLDAPAPEPSGWDQKRKSRLPLGSLRLVLDILDRHLEALTTYVQQQIEIFRQAGVPLEASVTMTHNLNRLHVTRCQSRNNQMVIPCRWKDTTFFEELSNETNPGLTDEEQLEKRVKFHKLENAFNTVTGLGALEAMLDEDSVLLGGPAEESVARLYSDFRLGAAMNNWYFYDALNINKMLSRFQKVGTKVLKQYGLENLMNLATSHQAGSTASWDRTDIDTKLAKHHHYGSALRVRLYIMALLPQFTPHREGILSPVDFIREAFAGERSYAMSTARLKPLLSDDLVILGVPKGFSFLWLFEFLLEEDSPNALVAKRRALKRIPNWTKRLFSHSRSIPMLFRQFYKALNAGVFAKARRRTLDRSKTLLSRQLPEGWRDIVMDAFTFTAHSAALMQVVNYHSLFRDRTLNDLQEASYLATPPAFSIEDQSVMKRCDEQIYEWSRFGFSPDVLEADLHNETFKGKWENLRLETMPTPDTHQWWRRLHRAILDSLEIYQAHERHLKGMSDNLYTLVEDTIKNLQDGSSRDDTIFFGRIARGARESVGQKMWRGVKTFFLDLVRDVPGSDHAVWFGVGFNFPRIFQILRKMKEIALHAAGDQGSAILLDEAFVELVQETVAVRAQTFRRQPPTTLRNIGVIGLRPDYANLDTEQRSMEYQLSMCADHCVSLWEQILGFIYPYVLNPSLLTDYEKSFGTGHAIKKLDDPSYVNSFRYIFANDASLNFFEHNTPQDTRKALVSLKSGQAFMYANMMRFAGIAFEQLSMPYLAVSLQRQAPFMGQMVKDWVAKRSRSRKLAIVSVLSLGLIFAYTLLSALDIAQFLTDSGMKAIEDCSWNPIMQQMACVVVAGSGSLVAPTFAALSDVFKVGLYSGIGSTLIAASVVGNAYMIIRSQSRTILRTEMAIKNVAVKLWKQMRKYFSWVTRFTKRRKAILSTMMARATALAKNKKPRSETAATMTRSGDSVMDMLLQGVSPATPQRAQDGSR</sequence>
<evidence type="ECO:0000313" key="3">
    <source>
        <dbReference type="EMBL" id="KFG32721.1"/>
    </source>
</evidence>
<feature type="transmembrane region" description="Helical" evidence="2">
    <location>
        <begin position="1049"/>
        <end position="1072"/>
    </location>
</feature>
<proteinExistence type="predicted"/>
<dbReference type="EMBL" id="AEYI02001830">
    <property type="protein sequence ID" value="KFG32721.1"/>
    <property type="molecule type" value="Genomic_DNA"/>
</dbReference>
<feature type="transmembrane region" description="Helical" evidence="2">
    <location>
        <begin position="978"/>
        <end position="1004"/>
    </location>
</feature>
<feature type="transmembrane region" description="Helical" evidence="2">
    <location>
        <begin position="1024"/>
        <end position="1043"/>
    </location>
</feature>
<reference evidence="3 4" key="1">
    <citation type="submission" date="2014-03" db="EMBL/GenBank/DDBJ databases">
        <authorList>
            <person name="Sibley D."/>
            <person name="Venepally P."/>
            <person name="Karamycheva S."/>
            <person name="Hadjithomas M."/>
            <person name="Khan A."/>
            <person name="Brunk B."/>
            <person name="Roos D."/>
            <person name="Caler E."/>
            <person name="Lorenzi H."/>
        </authorList>
    </citation>
    <scope>NUCLEOTIDE SEQUENCE [LARGE SCALE GENOMIC DNA]</scope>
    <source>
        <strain evidence="4">p89</strain>
    </source>
</reference>
<feature type="region of interest" description="Disordered" evidence="1">
    <location>
        <begin position="55"/>
        <end position="94"/>
    </location>
</feature>
<feature type="compositionally biased region" description="Basic and acidic residues" evidence="1">
    <location>
        <begin position="68"/>
        <end position="77"/>
    </location>
</feature>
<comment type="caution">
    <text evidence="3">The sequence shown here is derived from an EMBL/GenBank/DDBJ whole genome shotgun (WGS) entry which is preliminary data.</text>
</comment>
<evidence type="ECO:0000313" key="4">
    <source>
        <dbReference type="Proteomes" id="UP000028828"/>
    </source>
</evidence>
<organism evidence="3 4">
    <name type="scientific">Toxoplasma gondii p89</name>
    <dbReference type="NCBI Taxonomy" id="943119"/>
    <lineage>
        <taxon>Eukaryota</taxon>
        <taxon>Sar</taxon>
        <taxon>Alveolata</taxon>
        <taxon>Apicomplexa</taxon>
        <taxon>Conoidasida</taxon>
        <taxon>Coccidia</taxon>
        <taxon>Eucoccidiorida</taxon>
        <taxon>Eimeriorina</taxon>
        <taxon>Sarcocystidae</taxon>
        <taxon>Toxoplasma</taxon>
    </lineage>
</organism>
<accession>A0A086JKQ3</accession>
<keyword evidence="2" id="KW-1133">Transmembrane helix</keyword>
<dbReference type="OrthoDB" id="345453at2759"/>